<dbReference type="SUPFAM" id="SSF56219">
    <property type="entry name" value="DNase I-like"/>
    <property type="match status" value="1"/>
</dbReference>
<gene>
    <name evidence="2" type="ORF">Prudu_006242</name>
</gene>
<dbReference type="AlphaFoldDB" id="A0A4Y1QZ99"/>
<dbReference type="GO" id="GO:0004523">
    <property type="term" value="F:RNA-DNA hybrid ribonuclease activity"/>
    <property type="evidence" value="ECO:0007669"/>
    <property type="project" value="InterPro"/>
</dbReference>
<proteinExistence type="predicted"/>
<dbReference type="InterPro" id="IPR036691">
    <property type="entry name" value="Endo/exonu/phosph_ase_sf"/>
</dbReference>
<dbReference type="Pfam" id="PF13966">
    <property type="entry name" value="zf-RVT"/>
    <property type="match status" value="1"/>
</dbReference>
<protein>
    <submittedName>
        <fullName evidence="2">Zinc ion-binding protein</fullName>
    </submittedName>
</protein>
<dbReference type="InterPro" id="IPR002156">
    <property type="entry name" value="RNaseH_domain"/>
</dbReference>
<dbReference type="InterPro" id="IPR026960">
    <property type="entry name" value="RVT-Znf"/>
</dbReference>
<dbReference type="PROSITE" id="PS50878">
    <property type="entry name" value="RT_POL"/>
    <property type="match status" value="1"/>
</dbReference>
<reference evidence="2" key="1">
    <citation type="journal article" date="2019" name="Science">
        <title>Mutation of a bHLH transcription factor allowed almond domestication.</title>
        <authorList>
            <person name="Sanchez-Perez R."/>
            <person name="Pavan S."/>
            <person name="Mazzeo R."/>
            <person name="Moldovan C."/>
            <person name="Aiese Cigliano R."/>
            <person name="Del Cueto J."/>
            <person name="Ricciardi F."/>
            <person name="Lotti C."/>
            <person name="Ricciardi L."/>
            <person name="Dicenta F."/>
            <person name="Lopez-Marques R.L."/>
            <person name="Lindberg Moller B."/>
        </authorList>
    </citation>
    <scope>NUCLEOTIDE SEQUENCE</scope>
</reference>
<dbReference type="PANTHER" id="PTHR33116">
    <property type="entry name" value="REVERSE TRANSCRIPTASE ZINC-BINDING DOMAIN-CONTAINING PROTEIN-RELATED-RELATED"/>
    <property type="match status" value="1"/>
</dbReference>
<feature type="domain" description="Reverse transcriptase" evidence="1">
    <location>
        <begin position="382"/>
        <end position="663"/>
    </location>
</feature>
<evidence type="ECO:0000259" key="1">
    <source>
        <dbReference type="PROSITE" id="PS50878"/>
    </source>
</evidence>
<dbReference type="Pfam" id="PF13456">
    <property type="entry name" value="RVT_3"/>
    <property type="match status" value="1"/>
</dbReference>
<organism evidence="2">
    <name type="scientific">Prunus dulcis</name>
    <name type="common">Almond</name>
    <name type="synonym">Amygdalus dulcis</name>
    <dbReference type="NCBI Taxonomy" id="3755"/>
    <lineage>
        <taxon>Eukaryota</taxon>
        <taxon>Viridiplantae</taxon>
        <taxon>Streptophyta</taxon>
        <taxon>Embryophyta</taxon>
        <taxon>Tracheophyta</taxon>
        <taxon>Spermatophyta</taxon>
        <taxon>Magnoliopsida</taxon>
        <taxon>eudicotyledons</taxon>
        <taxon>Gunneridae</taxon>
        <taxon>Pentapetalae</taxon>
        <taxon>rosids</taxon>
        <taxon>fabids</taxon>
        <taxon>Rosales</taxon>
        <taxon>Rosaceae</taxon>
        <taxon>Amygdaloideae</taxon>
        <taxon>Amygdaleae</taxon>
        <taxon>Prunus</taxon>
    </lineage>
</organism>
<dbReference type="SUPFAM" id="SSF56672">
    <property type="entry name" value="DNA/RNA polymerases"/>
    <property type="match status" value="1"/>
</dbReference>
<dbReference type="GO" id="GO:0003676">
    <property type="term" value="F:nucleic acid binding"/>
    <property type="evidence" value="ECO:0007669"/>
    <property type="project" value="InterPro"/>
</dbReference>
<name>A0A4Y1QZ99_PRUDU</name>
<dbReference type="Pfam" id="PF00078">
    <property type="entry name" value="RVT_1"/>
    <property type="match status" value="1"/>
</dbReference>
<evidence type="ECO:0000313" key="2">
    <source>
        <dbReference type="EMBL" id="BBG97201.1"/>
    </source>
</evidence>
<dbReference type="InterPro" id="IPR043502">
    <property type="entry name" value="DNA/RNA_pol_sf"/>
</dbReference>
<dbReference type="Gene3D" id="3.60.10.10">
    <property type="entry name" value="Endonuclease/exonuclease/phosphatase"/>
    <property type="match status" value="1"/>
</dbReference>
<dbReference type="CDD" id="cd01650">
    <property type="entry name" value="RT_nLTR_like"/>
    <property type="match status" value="1"/>
</dbReference>
<dbReference type="Gene3D" id="3.30.420.10">
    <property type="entry name" value="Ribonuclease H-like superfamily/Ribonuclease H"/>
    <property type="match status" value="1"/>
</dbReference>
<dbReference type="CDD" id="cd06222">
    <property type="entry name" value="RNase_H_like"/>
    <property type="match status" value="1"/>
</dbReference>
<sequence>MDAKRWLLTVVYASPCANVRTSLWKYFDGLAAVCNLPWLLLGDFNDIVCGEEKLGGNLDVGGQHFIEWIDRNHLIDLGFSGANFTWCNKRGEDDVIWKRLDRGLCNIDWRFLFSEAHLSHLPRVNSDHCPIMVKFFSNHLPATDSMPFRFQAMWLSHPSFSEFLSGLWNSGTGHAAQKSASLIWPLQRWNKQVFGCLFQKKRKILARLAGIQRSLCLQPNPFLSQLEADLTSEYNLILDQEEMFWLQKSRNTWLKEGDRNTKFFHLSTIIRRRRNKLEGLTNDAGVWISEKEGMKQIVTHYFQGLFSETSLSGEYSLLPQYFPQLERSECTRLNGEVSDVEIHSSLFAIGGLKTPGPDGFPALFYQKYWDLCSKDILSLVKDCFGKASLPEHLNDTLIALVPKVDRPLNMAQLRPISLCNTLYKVISKILVSRLRPIMTKIVSPTQVSFVPGRHIVDNIVIAQEMLHKFKVAKGQKGFIAWKIDLSKAYDRLSWSFIREVLCEIGIEGRTLELIMHCISSVRYKAILNGELTADFSPKCGIRQGDPLSPYIFVLCMEKLSHIIQQKVLDQSWRTVQICQGGPFISHLFFADDLVLFGKASIEQAVVMKQCLDDFCSLSGQKVSFEKSMVCVSPNTCPVLAQNIASISGSPLSNNLGKYLGVPIIHTRVTKDTYQEIIDKVKKRLSSWKSHTLSMAGRLTLLQSVTSAIPIYSMQTAMLPASVCSKLDQLNKNFLWGHAVDKAKVHLVNWETVCKSKCTGGLGVKKAAWMNQALLAKSGWRLLQNDQGLWAKVLRAKYLKNCDMLSVNEHQFRSCSSCWRGVLFGAKLLPSGVKWRVGSGDSILFWTDVWLSCGTLISHALIDLSEEMLHLNVSDFMEEGVWDVACLQECLPPDIVMMITSIHAGFSDSGPDMCIWRFTSNGNFSVNSAYQLLCPIEAGSNWHWEFIWRLHLPPKVKTFLWVLCHKKLLTNAQRHRRGMAGSTSCPRCIYPVESVEHLFKGCSSSFLIWNQFGSWFEDSSVLFPNFDDWLFHNLHSKRSFMTGLAWNLVFAVSLWFIWKWRCKFVFEHGFLLPSDPQQVILQYVKDWLTATKSISAPLHQGVVYLHWQAPLPGRCKVNSDGSRKHARGYIGAGGLLRDHAGNWIKGFSVNLGVGSVIEAELWGIFWGLHLAWEDGFRTVEVECDSKSAVDLLLNPPSHTHPLFSITNCCYLLIQKEWCCSVKHIFREQNFAADSLAAMSHDLPLGLHIFDSAPGVVVELLAADAEVWLVLG</sequence>
<dbReference type="PANTHER" id="PTHR33116:SF78">
    <property type="entry name" value="OS12G0587133 PROTEIN"/>
    <property type="match status" value="1"/>
</dbReference>
<dbReference type="InterPro" id="IPR012337">
    <property type="entry name" value="RNaseH-like_sf"/>
</dbReference>
<dbReference type="EMBL" id="AP019298">
    <property type="protein sequence ID" value="BBG97201.1"/>
    <property type="molecule type" value="Genomic_DNA"/>
</dbReference>
<dbReference type="InterPro" id="IPR000477">
    <property type="entry name" value="RT_dom"/>
</dbReference>
<accession>A0A4Y1QZ99</accession>
<dbReference type="InterPro" id="IPR036397">
    <property type="entry name" value="RNaseH_sf"/>
</dbReference>
<dbReference type="SUPFAM" id="SSF53098">
    <property type="entry name" value="Ribonuclease H-like"/>
    <property type="match status" value="1"/>
</dbReference>
<dbReference type="InterPro" id="IPR044730">
    <property type="entry name" value="RNase_H-like_dom_plant"/>
</dbReference>